<dbReference type="Proteomes" id="UP001602089">
    <property type="component" value="Unassembled WGS sequence"/>
</dbReference>
<name>A0ABW6TL82_9NOCA</name>
<dbReference type="RefSeq" id="WP_387131869.1">
    <property type="nucleotide sequence ID" value="NZ_JBIATK010000012.1"/>
</dbReference>
<keyword evidence="2" id="KW-1185">Reference proteome</keyword>
<reference evidence="1 2" key="1">
    <citation type="submission" date="2024-10" db="EMBL/GenBank/DDBJ databases">
        <title>The Natural Products Discovery Center: Release of the First 8490 Sequenced Strains for Exploring Actinobacteria Biosynthetic Diversity.</title>
        <authorList>
            <person name="Kalkreuter E."/>
            <person name="Kautsar S.A."/>
            <person name="Yang D."/>
            <person name="Bader C.D."/>
            <person name="Teijaro C.N."/>
            <person name="Fluegel L."/>
            <person name="Davis C.M."/>
            <person name="Simpson J.R."/>
            <person name="Lauterbach L."/>
            <person name="Steele A.D."/>
            <person name="Gui C."/>
            <person name="Meng S."/>
            <person name="Li G."/>
            <person name="Viehrig K."/>
            <person name="Ye F."/>
            <person name="Su P."/>
            <person name="Kiefer A.F."/>
            <person name="Nichols A."/>
            <person name="Cepeda A.J."/>
            <person name="Yan W."/>
            <person name="Fan B."/>
            <person name="Jiang Y."/>
            <person name="Adhikari A."/>
            <person name="Zheng C.-J."/>
            <person name="Schuster L."/>
            <person name="Cowan T.M."/>
            <person name="Smanski M.J."/>
            <person name="Chevrette M.G."/>
            <person name="De Carvalho L.P.S."/>
            <person name="Shen B."/>
        </authorList>
    </citation>
    <scope>NUCLEOTIDE SEQUENCE [LARGE SCALE GENOMIC DNA]</scope>
    <source>
        <strain evidence="1 2">NPDC001867</strain>
    </source>
</reference>
<comment type="caution">
    <text evidence="1">The sequence shown here is derived from an EMBL/GenBank/DDBJ whole genome shotgun (WGS) entry which is preliminary data.</text>
</comment>
<protein>
    <submittedName>
        <fullName evidence="1">Uncharacterized protein</fullName>
    </submittedName>
</protein>
<evidence type="ECO:0000313" key="1">
    <source>
        <dbReference type="EMBL" id="MFF4026897.1"/>
    </source>
</evidence>
<organism evidence="1 2">
    <name type="scientific">Nocardia elegans</name>
    <dbReference type="NCBI Taxonomy" id="300029"/>
    <lineage>
        <taxon>Bacteria</taxon>
        <taxon>Bacillati</taxon>
        <taxon>Actinomycetota</taxon>
        <taxon>Actinomycetes</taxon>
        <taxon>Mycobacteriales</taxon>
        <taxon>Nocardiaceae</taxon>
        <taxon>Nocardia</taxon>
    </lineage>
</organism>
<accession>A0ABW6TL82</accession>
<proteinExistence type="predicted"/>
<gene>
    <name evidence="1" type="ORF">ACFYY5_29015</name>
</gene>
<sequence length="64" mass="6848">MNNPEPAMKHIPAAGIDPAELATLLDLALTFEPGELRTFLEALVIGIANGRDQVLAIGMPDRTH</sequence>
<dbReference type="EMBL" id="JBIATK010000012">
    <property type="protein sequence ID" value="MFF4026897.1"/>
    <property type="molecule type" value="Genomic_DNA"/>
</dbReference>
<evidence type="ECO:0000313" key="2">
    <source>
        <dbReference type="Proteomes" id="UP001602089"/>
    </source>
</evidence>